<protein>
    <submittedName>
        <fullName evidence="1">Uncharacterized protein</fullName>
    </submittedName>
</protein>
<organism evidence="1">
    <name type="scientific">uncultured Caudovirales phage</name>
    <dbReference type="NCBI Taxonomy" id="2100421"/>
    <lineage>
        <taxon>Viruses</taxon>
        <taxon>Duplodnaviria</taxon>
        <taxon>Heunggongvirae</taxon>
        <taxon>Uroviricota</taxon>
        <taxon>Caudoviricetes</taxon>
        <taxon>Peduoviridae</taxon>
        <taxon>Maltschvirus</taxon>
        <taxon>Maltschvirus maltsch</taxon>
    </lineage>
</organism>
<dbReference type="EMBL" id="LR796138">
    <property type="protein sequence ID" value="CAB4120840.1"/>
    <property type="molecule type" value="Genomic_DNA"/>
</dbReference>
<evidence type="ECO:0000313" key="1">
    <source>
        <dbReference type="EMBL" id="CAB4120840.1"/>
    </source>
</evidence>
<accession>A0A6J5KKB3</accession>
<proteinExistence type="predicted"/>
<sequence length="81" mass="9010">MNTVSTATPKNREQSAVFAEFLALVIDTIRAAGNNGMPSGHLYAMLMMTGIKIDQYNEMINALITLKKIRQSNFVLYAVEK</sequence>
<name>A0A6J5KKB3_9CAUD</name>
<reference evidence="1" key="1">
    <citation type="submission" date="2020-04" db="EMBL/GenBank/DDBJ databases">
        <authorList>
            <person name="Chiriac C."/>
            <person name="Salcher M."/>
            <person name="Ghai R."/>
            <person name="Kavagutti S V."/>
        </authorList>
    </citation>
    <scope>NUCLEOTIDE SEQUENCE</scope>
</reference>
<gene>
    <name evidence="1" type="ORF">UFOVP2_18</name>
</gene>